<dbReference type="InterPro" id="IPR002213">
    <property type="entry name" value="UDP_glucos_trans"/>
</dbReference>
<keyword evidence="2" id="KW-0808">Transferase</keyword>
<organism evidence="2 3">
    <name type="scientific">Nocardioides piscis</name>
    <dbReference type="NCBI Taxonomy" id="2714938"/>
    <lineage>
        <taxon>Bacteria</taxon>
        <taxon>Bacillati</taxon>
        <taxon>Actinomycetota</taxon>
        <taxon>Actinomycetes</taxon>
        <taxon>Propionibacteriales</taxon>
        <taxon>Nocardioidaceae</taxon>
        <taxon>Nocardioides</taxon>
    </lineage>
</organism>
<dbReference type="Gene3D" id="3.40.50.2000">
    <property type="entry name" value="Glycogen Phosphorylase B"/>
    <property type="match status" value="2"/>
</dbReference>
<name>A0A6G7YCD3_9ACTN</name>
<proteinExistence type="predicted"/>
<dbReference type="AlphaFoldDB" id="A0A6G7YCD3"/>
<dbReference type="SUPFAM" id="SSF53756">
    <property type="entry name" value="UDP-Glycosyltransferase/glycogen phosphorylase"/>
    <property type="match status" value="1"/>
</dbReference>
<evidence type="ECO:0000313" key="3">
    <source>
        <dbReference type="Proteomes" id="UP000502035"/>
    </source>
</evidence>
<dbReference type="PANTHER" id="PTHR48050">
    <property type="entry name" value="STEROL 3-BETA-GLUCOSYLTRANSFERASE"/>
    <property type="match status" value="1"/>
</dbReference>
<reference evidence="2 3" key="1">
    <citation type="submission" date="2020-03" db="EMBL/GenBank/DDBJ databases">
        <title>Nocardioides sp. nov., isolated from fish.</title>
        <authorList>
            <person name="Hyun D.-W."/>
            <person name="Bae J.-W."/>
        </authorList>
    </citation>
    <scope>NUCLEOTIDE SEQUENCE [LARGE SCALE GENOMIC DNA]</scope>
    <source>
        <strain evidence="2 3">HDW12A</strain>
    </source>
</reference>
<dbReference type="Proteomes" id="UP000502035">
    <property type="component" value="Chromosome"/>
</dbReference>
<dbReference type="Pfam" id="PF06722">
    <property type="entry name" value="EryCIII-like_C"/>
    <property type="match status" value="1"/>
</dbReference>
<feature type="domain" description="Erythromycin biosynthesis protein CIII-like C-terminal" evidence="1">
    <location>
        <begin position="208"/>
        <end position="335"/>
    </location>
</feature>
<sequence length="355" mass="37790">MTRYLFVTFDGGGNLDPELAVATELQVRGHEVRFLGHRAQEQRIRDAGMVFSTYITAKPFDGREPHSTARMLALVSDRTMGRDVLTSLETAPADVVVVDGLLFGVMQSLRAAGRSWVTFAHAFDSYWRKAARGPLGLALRLRGCPLLSLYDAGSPTLVMALPDLDQGAGNVVHAGPTATGQPATPGEKTILVSFSTFGFASLVGLWQRTFDALGGVDARVIATVGPSVPVGRLRIPGSVEVHQWLPHSQVLPEASLVISHGGHGTAMAALAHDVPLLILPLDRRSDQPLVGRAISRAGAGLSLSRHSRPARIGAAAEQLLADGPHRAAAARLGAEIREFDGRRRAADILEKVSHG</sequence>
<dbReference type="GO" id="GO:0008194">
    <property type="term" value="F:UDP-glycosyltransferase activity"/>
    <property type="evidence" value="ECO:0007669"/>
    <property type="project" value="InterPro"/>
</dbReference>
<dbReference type="GO" id="GO:0016758">
    <property type="term" value="F:hexosyltransferase activity"/>
    <property type="evidence" value="ECO:0007669"/>
    <property type="project" value="UniProtKB-ARBA"/>
</dbReference>
<gene>
    <name evidence="2" type="ORF">G7071_01500</name>
</gene>
<dbReference type="InterPro" id="IPR050426">
    <property type="entry name" value="Glycosyltransferase_28"/>
</dbReference>
<dbReference type="EMBL" id="CP049866">
    <property type="protein sequence ID" value="QIK74311.1"/>
    <property type="molecule type" value="Genomic_DNA"/>
</dbReference>
<evidence type="ECO:0000313" key="2">
    <source>
        <dbReference type="EMBL" id="QIK74311.1"/>
    </source>
</evidence>
<evidence type="ECO:0000259" key="1">
    <source>
        <dbReference type="Pfam" id="PF06722"/>
    </source>
</evidence>
<keyword evidence="3" id="KW-1185">Reference proteome</keyword>
<dbReference type="InterPro" id="IPR010610">
    <property type="entry name" value="EryCIII-like_C"/>
</dbReference>
<dbReference type="PANTHER" id="PTHR48050:SF13">
    <property type="entry name" value="STEROL 3-BETA-GLUCOSYLTRANSFERASE UGT80A2"/>
    <property type="match status" value="1"/>
</dbReference>
<dbReference type="KEGG" id="npi:G7071_01500"/>
<dbReference type="RefSeq" id="WP_166314025.1">
    <property type="nucleotide sequence ID" value="NZ_CP049866.1"/>
</dbReference>
<dbReference type="CDD" id="cd03784">
    <property type="entry name" value="GT1_Gtf-like"/>
    <property type="match status" value="1"/>
</dbReference>
<protein>
    <submittedName>
        <fullName evidence="2">Glycosyl transferase</fullName>
    </submittedName>
</protein>
<accession>A0A6G7YCD3</accession>
<dbReference type="GO" id="GO:0017000">
    <property type="term" value="P:antibiotic biosynthetic process"/>
    <property type="evidence" value="ECO:0007669"/>
    <property type="project" value="UniProtKB-ARBA"/>
</dbReference>